<gene>
    <name evidence="1" type="ORF">WCD41_07585</name>
</gene>
<evidence type="ECO:0000313" key="1">
    <source>
        <dbReference type="EMBL" id="MEJ2886311.1"/>
    </source>
</evidence>
<keyword evidence="2" id="KW-1185">Reference proteome</keyword>
<reference evidence="1 2" key="1">
    <citation type="submission" date="2024-03" db="EMBL/GenBank/DDBJ databases">
        <title>Actinomycetospora sp. OC33-EN06, a novel actinomycete isolated from wild orchid (Aerides multiflora).</title>
        <authorList>
            <person name="Suriyachadkun C."/>
        </authorList>
    </citation>
    <scope>NUCLEOTIDE SEQUENCE [LARGE SCALE GENOMIC DNA]</scope>
    <source>
        <strain evidence="1 2">OC33-EN06</strain>
    </source>
</reference>
<dbReference type="EMBL" id="JBBEGL010000002">
    <property type="protein sequence ID" value="MEJ2886311.1"/>
    <property type="molecule type" value="Genomic_DNA"/>
</dbReference>
<proteinExistence type="predicted"/>
<evidence type="ECO:0000313" key="2">
    <source>
        <dbReference type="Proteomes" id="UP001370100"/>
    </source>
</evidence>
<name>A0ABU8N1S3_9PSEU</name>
<protein>
    <submittedName>
        <fullName evidence="1">Uncharacterized protein</fullName>
    </submittedName>
</protein>
<dbReference type="RefSeq" id="WP_337712797.1">
    <property type="nucleotide sequence ID" value="NZ_JBBEGL010000002.1"/>
</dbReference>
<accession>A0ABU8N1S3</accession>
<comment type="caution">
    <text evidence="1">The sequence shown here is derived from an EMBL/GenBank/DDBJ whole genome shotgun (WGS) entry which is preliminary data.</text>
</comment>
<dbReference type="Proteomes" id="UP001370100">
    <property type="component" value="Unassembled WGS sequence"/>
</dbReference>
<sequence length="54" mass="6042">MTRYFTLDEEPQVRDFRLLEAALARPTTTVMGEDAYPTVPSKDAALASRIEALL</sequence>
<organism evidence="1 2">
    <name type="scientific">Actinomycetospora aeridis</name>
    <dbReference type="NCBI Taxonomy" id="3129231"/>
    <lineage>
        <taxon>Bacteria</taxon>
        <taxon>Bacillati</taxon>
        <taxon>Actinomycetota</taxon>
        <taxon>Actinomycetes</taxon>
        <taxon>Pseudonocardiales</taxon>
        <taxon>Pseudonocardiaceae</taxon>
        <taxon>Actinomycetospora</taxon>
    </lineage>
</organism>